<dbReference type="AlphaFoldDB" id="A0A1S3T837"/>
<protein>
    <submittedName>
        <fullName evidence="3">Cysteine-rich hydrophobic domain-containing protein 1-like</fullName>
    </submittedName>
</protein>
<evidence type="ECO:0000313" key="2">
    <source>
        <dbReference type="Proteomes" id="UP000087766"/>
    </source>
</evidence>
<dbReference type="Proteomes" id="UP000087766">
    <property type="component" value="Chromosome 2"/>
</dbReference>
<feature type="compositionally biased region" description="Acidic residues" evidence="1">
    <location>
        <begin position="82"/>
        <end position="106"/>
    </location>
</feature>
<organism evidence="2 3">
    <name type="scientific">Vigna radiata var. radiata</name>
    <name type="common">Mung bean</name>
    <name type="synonym">Phaseolus aureus</name>
    <dbReference type="NCBI Taxonomy" id="3916"/>
    <lineage>
        <taxon>Eukaryota</taxon>
        <taxon>Viridiplantae</taxon>
        <taxon>Streptophyta</taxon>
        <taxon>Embryophyta</taxon>
        <taxon>Tracheophyta</taxon>
        <taxon>Spermatophyta</taxon>
        <taxon>Magnoliopsida</taxon>
        <taxon>eudicotyledons</taxon>
        <taxon>Gunneridae</taxon>
        <taxon>Pentapetalae</taxon>
        <taxon>rosids</taxon>
        <taxon>fabids</taxon>
        <taxon>Fabales</taxon>
        <taxon>Fabaceae</taxon>
        <taxon>Papilionoideae</taxon>
        <taxon>50 kb inversion clade</taxon>
        <taxon>NPAAA clade</taxon>
        <taxon>indigoferoid/millettioid clade</taxon>
        <taxon>Phaseoleae</taxon>
        <taxon>Vigna</taxon>
    </lineage>
</organism>
<dbReference type="GeneID" id="106752707"/>
<evidence type="ECO:0000256" key="1">
    <source>
        <dbReference type="SAM" id="MobiDB-lite"/>
    </source>
</evidence>
<feature type="region of interest" description="Disordered" evidence="1">
    <location>
        <begin position="61"/>
        <end position="106"/>
    </location>
</feature>
<keyword evidence="2" id="KW-1185">Reference proteome</keyword>
<gene>
    <name evidence="3" type="primary">LOC106752707</name>
</gene>
<dbReference type="RefSeq" id="XP_014489929.1">
    <property type="nucleotide sequence ID" value="XM_014634443.1"/>
</dbReference>
<reference evidence="2" key="1">
    <citation type="journal article" date="2014" name="Nat. Commun.">
        <title>Genome sequence of mungbean and insights into evolution within Vigna species.</title>
        <authorList>
            <person name="Kang Y.J."/>
            <person name="Kim S.K."/>
            <person name="Kim M.Y."/>
            <person name="Lestari P."/>
            <person name="Kim K.H."/>
            <person name="Ha B.K."/>
            <person name="Jun T.H."/>
            <person name="Hwang W.J."/>
            <person name="Lee T."/>
            <person name="Lee J."/>
            <person name="Shim S."/>
            <person name="Yoon M.Y."/>
            <person name="Jang Y.E."/>
            <person name="Han K.S."/>
            <person name="Taeprayoon P."/>
            <person name="Yoon N."/>
            <person name="Somta P."/>
            <person name="Tanya P."/>
            <person name="Kim K.S."/>
            <person name="Gwag J.G."/>
            <person name="Moon J.K."/>
            <person name="Lee Y.H."/>
            <person name="Park B.S."/>
            <person name="Bombarely A."/>
            <person name="Doyle J.J."/>
            <person name="Jackson S.A."/>
            <person name="Schafleitner R."/>
            <person name="Srinives P."/>
            <person name="Varshney R.K."/>
            <person name="Lee S.H."/>
        </authorList>
    </citation>
    <scope>NUCLEOTIDE SEQUENCE [LARGE SCALE GENOMIC DNA]</scope>
    <source>
        <strain evidence="2">cv. VC1973A</strain>
    </source>
</reference>
<dbReference type="KEGG" id="vra:106752707"/>
<name>A0A1S3T837_VIGRR</name>
<reference evidence="3" key="2">
    <citation type="submission" date="2025-08" db="UniProtKB">
        <authorList>
            <consortium name="RefSeq"/>
        </authorList>
    </citation>
    <scope>IDENTIFICATION</scope>
    <source>
        <tissue evidence="3">Leaf</tissue>
    </source>
</reference>
<accession>A0A1S3T837</accession>
<dbReference type="OrthoDB" id="1436871at2759"/>
<evidence type="ECO:0000313" key="3">
    <source>
        <dbReference type="RefSeq" id="XP_014489929.1"/>
    </source>
</evidence>
<sequence>MGGEQETYRSYVRGKRISFDADTLNNFLGTDWDEEQCQYALSMAEGVDFDDVEREDFAARMTWPADPTQEGGGARAAKALAMEEDAEDEDEEEEEVEDEEDSDDYD</sequence>
<proteinExistence type="predicted"/>